<dbReference type="Proteomes" id="UP000887565">
    <property type="component" value="Unplaced"/>
</dbReference>
<evidence type="ECO:0000313" key="1">
    <source>
        <dbReference type="Proteomes" id="UP000887565"/>
    </source>
</evidence>
<reference evidence="2" key="1">
    <citation type="submission" date="2022-11" db="UniProtKB">
        <authorList>
            <consortium name="WormBaseParasite"/>
        </authorList>
    </citation>
    <scope>IDENTIFICATION</scope>
</reference>
<organism evidence="1 2">
    <name type="scientific">Romanomermis culicivorax</name>
    <name type="common">Nematode worm</name>
    <dbReference type="NCBI Taxonomy" id="13658"/>
    <lineage>
        <taxon>Eukaryota</taxon>
        <taxon>Metazoa</taxon>
        <taxon>Ecdysozoa</taxon>
        <taxon>Nematoda</taxon>
        <taxon>Enoplea</taxon>
        <taxon>Dorylaimia</taxon>
        <taxon>Mermithida</taxon>
        <taxon>Mermithoidea</taxon>
        <taxon>Mermithidae</taxon>
        <taxon>Romanomermis</taxon>
    </lineage>
</organism>
<name>A0A915IY36_ROMCU</name>
<accession>A0A915IY36</accession>
<sequence>MRNRQKTLVNGDRKSEPNFDYVAPAVQENLL</sequence>
<dbReference type="WBParaSite" id="nRc.2.0.1.t19010-RA">
    <property type="protein sequence ID" value="nRc.2.0.1.t19010-RA"/>
    <property type="gene ID" value="nRc.2.0.1.g19010"/>
</dbReference>
<proteinExistence type="predicted"/>
<evidence type="ECO:0000313" key="2">
    <source>
        <dbReference type="WBParaSite" id="nRc.2.0.1.t19010-RA"/>
    </source>
</evidence>
<protein>
    <submittedName>
        <fullName evidence="2">Uncharacterized protein</fullName>
    </submittedName>
</protein>
<keyword evidence="1" id="KW-1185">Reference proteome</keyword>
<dbReference type="AlphaFoldDB" id="A0A915IY36"/>